<dbReference type="Proteomes" id="UP001611383">
    <property type="component" value="Chromosome"/>
</dbReference>
<organism evidence="1 2">
    <name type="scientific">Archangium minus</name>
    <dbReference type="NCBI Taxonomy" id="83450"/>
    <lineage>
        <taxon>Bacteria</taxon>
        <taxon>Pseudomonadati</taxon>
        <taxon>Myxococcota</taxon>
        <taxon>Myxococcia</taxon>
        <taxon>Myxococcales</taxon>
        <taxon>Cystobacterineae</taxon>
        <taxon>Archangiaceae</taxon>
        <taxon>Archangium</taxon>
    </lineage>
</organism>
<reference evidence="1 2" key="1">
    <citation type="submission" date="2019-08" db="EMBL/GenBank/DDBJ databases">
        <title>Archangium and Cystobacter genomes.</title>
        <authorList>
            <person name="Chen I.-C.K."/>
            <person name="Wielgoss S."/>
        </authorList>
    </citation>
    <scope>NUCLEOTIDE SEQUENCE [LARGE SCALE GENOMIC DNA]</scope>
    <source>
        <strain evidence="1 2">Cbm 6</strain>
    </source>
</reference>
<gene>
    <name evidence="1" type="ORF">F0U60_37650</name>
</gene>
<keyword evidence="2" id="KW-1185">Reference proteome</keyword>
<dbReference type="EMBL" id="CP043494">
    <property type="protein sequence ID" value="WNG52807.1"/>
    <property type="molecule type" value="Genomic_DNA"/>
</dbReference>
<proteinExistence type="predicted"/>
<evidence type="ECO:0000313" key="1">
    <source>
        <dbReference type="EMBL" id="WNG52807.1"/>
    </source>
</evidence>
<name>A0ABY9XBL4_9BACT</name>
<evidence type="ECO:0008006" key="3">
    <source>
        <dbReference type="Google" id="ProtNLM"/>
    </source>
</evidence>
<evidence type="ECO:0000313" key="2">
    <source>
        <dbReference type="Proteomes" id="UP001611383"/>
    </source>
</evidence>
<protein>
    <recommendedName>
        <fullName evidence="3">RNA polymerase sigma-70 region 2 domain-containing protein</fullName>
    </recommendedName>
</protein>
<sequence length="244" mass="27047">METALAEVRSAAEGGRRQRAAEALLLQLLTPFLKGEVAHALAHHERTHLNRDDLLQEALLRAQKLWKGFTPGWAGLGRTLYPAYVKKAVRQHLGNVLEDGKLIGPTHWGRKLAARARKRMKREPTVTYEEALKTEGADHATTLGLTLGATRADEREAELLADERDEEQAEERRTLELGSAAVAALRRLPQRERLAVAVPLGLSRVRLSDAELARRLKCSLPELLAARERGLATLRAGMSRSLES</sequence>
<accession>A0ABY9XBL4</accession>